<evidence type="ECO:0000256" key="1">
    <source>
        <dbReference type="ARBA" id="ARBA00005915"/>
    </source>
</evidence>
<accession>A0A1K1VXZ2</accession>
<dbReference type="GO" id="GO:0003676">
    <property type="term" value="F:nucleic acid binding"/>
    <property type="evidence" value="ECO:0007669"/>
    <property type="project" value="InterPro"/>
</dbReference>
<keyword evidence="10" id="KW-1185">Reference proteome</keyword>
<dbReference type="InterPro" id="IPR003156">
    <property type="entry name" value="DHHA1_dom"/>
</dbReference>
<dbReference type="NCBIfam" id="TIGR00644">
    <property type="entry name" value="recJ"/>
    <property type="match status" value="1"/>
</dbReference>
<dbReference type="PANTHER" id="PTHR30255">
    <property type="entry name" value="SINGLE-STRANDED-DNA-SPECIFIC EXONUCLEASE RECJ"/>
    <property type="match status" value="1"/>
</dbReference>
<keyword evidence="4" id="KW-0378">Hydrolase</keyword>
<sequence length="597" mass="65341">MSTEANAKPRLIQRPLNQGLYQQALAEGVHPLLARILAGRLQQVSVSPSALIEPGLNHLIAPEHLADLPLAVERLALAIHRQERIGILTDYDVDGITSHVVIYRTLTETCDLPAERISSLIGHRMVDGYGVSDPLVDRILASDPLPTLIITADGGSSDEPRLARLKAAGIDVIVTDHHALPVEGPPPSALAVINPTRKDCPYPDKTLAGCAVSWLLMSALRNHLVTTGVLPAATPKLSALLPFVALGTVADCVSLGGSPINRALIRAGLELMNASDAPCWQAYRQFMGDRHRSFTATTLGFQLGPRINARSRMADPYAALHYLLAEQQEAAAYQLQLLDSDNQDRRIVEATMVQDALKAAAEQVAAGHQSLVAYVEDGHSGVQGIVASRLVERYGRPAVVLTPGREPQHLSGSVRSVPGLHIRDALQRVDDLHPGMLVRFGGHQGAAGLTLWQHHLVDFQQALEKSVRFQLGARELQPQLFTDGELEARLLSLDTCRLLKRLEPYGREFEEPLFEGLFRIDNLQVIGNDQTHLRLDVSPVEDRISLKAIWFRALQPGAAPAFRIGDQVRLAYRLEENHFRNQVTLQLQVVHCQITAG</sequence>
<dbReference type="STRING" id="1122209.SAMN02745752_01114"/>
<keyword evidence="3" id="KW-0540">Nuclease</keyword>
<feature type="domain" description="DDH" evidence="6">
    <location>
        <begin position="84"/>
        <end position="221"/>
    </location>
</feature>
<evidence type="ECO:0000313" key="9">
    <source>
        <dbReference type="EMBL" id="SFX29461.1"/>
    </source>
</evidence>
<evidence type="ECO:0000256" key="2">
    <source>
        <dbReference type="ARBA" id="ARBA00019841"/>
    </source>
</evidence>
<evidence type="ECO:0000259" key="8">
    <source>
        <dbReference type="Pfam" id="PF17768"/>
    </source>
</evidence>
<dbReference type="InterPro" id="IPR004610">
    <property type="entry name" value="RecJ"/>
</dbReference>
<dbReference type="Gene3D" id="3.10.310.30">
    <property type="match status" value="1"/>
</dbReference>
<name>A0A1K1VXZ2_9GAMM</name>
<dbReference type="SUPFAM" id="SSF64182">
    <property type="entry name" value="DHH phosphoesterases"/>
    <property type="match status" value="1"/>
</dbReference>
<dbReference type="InterPro" id="IPR038763">
    <property type="entry name" value="DHH_sf"/>
</dbReference>
<comment type="similarity">
    <text evidence="1">Belongs to the RecJ family.</text>
</comment>
<dbReference type="GO" id="GO:0008409">
    <property type="term" value="F:5'-3' exonuclease activity"/>
    <property type="evidence" value="ECO:0007669"/>
    <property type="project" value="InterPro"/>
</dbReference>
<dbReference type="InterPro" id="IPR041122">
    <property type="entry name" value="RecJ_OB"/>
</dbReference>
<evidence type="ECO:0000256" key="3">
    <source>
        <dbReference type="ARBA" id="ARBA00022722"/>
    </source>
</evidence>
<evidence type="ECO:0000256" key="4">
    <source>
        <dbReference type="ARBA" id="ARBA00022801"/>
    </source>
</evidence>
<feature type="domain" description="RecJ OB" evidence="8">
    <location>
        <begin position="482"/>
        <end position="590"/>
    </location>
</feature>
<dbReference type="GO" id="GO:0006310">
    <property type="term" value="P:DNA recombination"/>
    <property type="evidence" value="ECO:0007669"/>
    <property type="project" value="InterPro"/>
</dbReference>
<keyword evidence="5 9" id="KW-0269">Exonuclease</keyword>
<dbReference type="RefSeq" id="WP_072325365.1">
    <property type="nucleotide sequence ID" value="NZ_FPJW01000003.1"/>
</dbReference>
<dbReference type="Pfam" id="PF02272">
    <property type="entry name" value="DHHA1"/>
    <property type="match status" value="1"/>
</dbReference>
<evidence type="ECO:0000313" key="10">
    <source>
        <dbReference type="Proteomes" id="UP000182350"/>
    </source>
</evidence>
<dbReference type="EMBL" id="FPJW01000003">
    <property type="protein sequence ID" value="SFX29461.1"/>
    <property type="molecule type" value="Genomic_DNA"/>
</dbReference>
<organism evidence="9 10">
    <name type="scientific">Marinospirillum alkaliphilum DSM 21637</name>
    <dbReference type="NCBI Taxonomy" id="1122209"/>
    <lineage>
        <taxon>Bacteria</taxon>
        <taxon>Pseudomonadati</taxon>
        <taxon>Pseudomonadota</taxon>
        <taxon>Gammaproteobacteria</taxon>
        <taxon>Oceanospirillales</taxon>
        <taxon>Oceanospirillaceae</taxon>
        <taxon>Marinospirillum</taxon>
    </lineage>
</organism>
<gene>
    <name evidence="9" type="ORF">SAMN02745752_01114</name>
</gene>
<evidence type="ECO:0000259" key="6">
    <source>
        <dbReference type="Pfam" id="PF01368"/>
    </source>
</evidence>
<protein>
    <recommendedName>
        <fullName evidence="2">Single-stranded-DNA-specific exonuclease RecJ</fullName>
    </recommendedName>
</protein>
<feature type="domain" description="DHHA1" evidence="7">
    <location>
        <begin position="370"/>
        <end position="465"/>
    </location>
</feature>
<dbReference type="Pfam" id="PF01368">
    <property type="entry name" value="DHH"/>
    <property type="match status" value="1"/>
</dbReference>
<dbReference type="OrthoDB" id="9809852at2"/>
<dbReference type="AlphaFoldDB" id="A0A1K1VXZ2"/>
<proteinExistence type="inferred from homology"/>
<reference evidence="9 10" key="1">
    <citation type="submission" date="2016-11" db="EMBL/GenBank/DDBJ databases">
        <authorList>
            <person name="Jaros S."/>
            <person name="Januszkiewicz K."/>
            <person name="Wedrychowicz H."/>
        </authorList>
    </citation>
    <scope>NUCLEOTIDE SEQUENCE [LARGE SCALE GENOMIC DNA]</scope>
    <source>
        <strain evidence="9 10">DSM 21637</strain>
    </source>
</reference>
<dbReference type="InterPro" id="IPR051673">
    <property type="entry name" value="SSDNA_exonuclease_RecJ"/>
</dbReference>
<evidence type="ECO:0000256" key="5">
    <source>
        <dbReference type="ARBA" id="ARBA00022839"/>
    </source>
</evidence>
<dbReference type="InterPro" id="IPR001667">
    <property type="entry name" value="DDH_dom"/>
</dbReference>
<evidence type="ECO:0000259" key="7">
    <source>
        <dbReference type="Pfam" id="PF02272"/>
    </source>
</evidence>
<dbReference type="Proteomes" id="UP000182350">
    <property type="component" value="Unassembled WGS sequence"/>
</dbReference>
<dbReference type="GO" id="GO:0006281">
    <property type="term" value="P:DNA repair"/>
    <property type="evidence" value="ECO:0007669"/>
    <property type="project" value="InterPro"/>
</dbReference>
<dbReference type="PANTHER" id="PTHR30255:SF2">
    <property type="entry name" value="SINGLE-STRANDED-DNA-SPECIFIC EXONUCLEASE RECJ"/>
    <property type="match status" value="1"/>
</dbReference>
<dbReference type="Pfam" id="PF17768">
    <property type="entry name" value="RecJ_OB"/>
    <property type="match status" value="1"/>
</dbReference>
<dbReference type="Gene3D" id="3.90.1640.30">
    <property type="match status" value="1"/>
</dbReference>